<dbReference type="FunFam" id="1.10.510.10:FF:000595">
    <property type="entry name" value="Protein kinase, putative (AFU_orthologue AFUA_5G11840)"/>
    <property type="match status" value="1"/>
</dbReference>
<dbReference type="InterPro" id="IPR019775">
    <property type="entry name" value="WD40_repeat_CS"/>
</dbReference>
<feature type="region of interest" description="Disordered" evidence="7">
    <location>
        <begin position="1541"/>
        <end position="1569"/>
    </location>
</feature>
<dbReference type="PROSITE" id="PS50011">
    <property type="entry name" value="PROTEIN_KINASE_DOM"/>
    <property type="match status" value="1"/>
</dbReference>
<dbReference type="PROSITE" id="PS00678">
    <property type="entry name" value="WD_REPEATS_1"/>
    <property type="match status" value="1"/>
</dbReference>
<evidence type="ECO:0000256" key="1">
    <source>
        <dbReference type="ARBA" id="ARBA00022574"/>
    </source>
</evidence>
<evidence type="ECO:0000256" key="6">
    <source>
        <dbReference type="PROSITE-ProRule" id="PRU10141"/>
    </source>
</evidence>
<dbReference type="PANTHER" id="PTHR19862:SF14">
    <property type="entry name" value="WD REPEAT-CONTAINING PROTEIN 48"/>
    <property type="match status" value="1"/>
</dbReference>
<feature type="compositionally biased region" description="Basic and acidic residues" evidence="7">
    <location>
        <begin position="801"/>
        <end position="813"/>
    </location>
</feature>
<dbReference type="OrthoDB" id="2421129at2759"/>
<dbReference type="InterPro" id="IPR008271">
    <property type="entry name" value="Ser/Thr_kinase_AS"/>
</dbReference>
<dbReference type="HOGENOM" id="CLU_001333_0_0_1"/>
<evidence type="ECO:0000256" key="5">
    <source>
        <dbReference type="PROSITE-ProRule" id="PRU00221"/>
    </source>
</evidence>
<feature type="compositionally biased region" description="Polar residues" evidence="7">
    <location>
        <begin position="322"/>
        <end position="331"/>
    </location>
</feature>
<dbReference type="GO" id="GO:0000724">
    <property type="term" value="P:double-strand break repair via homologous recombination"/>
    <property type="evidence" value="ECO:0007669"/>
    <property type="project" value="TreeGrafter"/>
</dbReference>
<dbReference type="GO" id="GO:0005524">
    <property type="term" value="F:ATP binding"/>
    <property type="evidence" value="ECO:0007669"/>
    <property type="project" value="UniProtKB-UniRule"/>
</dbReference>
<dbReference type="eggNOG" id="KOG0308">
    <property type="taxonomic scope" value="Eukaryota"/>
</dbReference>
<feature type="region of interest" description="Disordered" evidence="7">
    <location>
        <begin position="658"/>
        <end position="747"/>
    </location>
</feature>
<feature type="compositionally biased region" description="Basic and acidic residues" evidence="7">
    <location>
        <begin position="667"/>
        <end position="693"/>
    </location>
</feature>
<dbReference type="OMA" id="AHCMARK"/>
<dbReference type="PROSITE" id="PS00107">
    <property type="entry name" value="PROTEIN_KINASE_ATP"/>
    <property type="match status" value="1"/>
</dbReference>
<dbReference type="InterPro" id="IPR001680">
    <property type="entry name" value="WD40_rpt"/>
</dbReference>
<organism evidence="9 10">
    <name type="scientific">Endocarpon pusillum (strain Z07020 / HMAS-L-300199)</name>
    <name type="common">Lichen-forming fungus</name>
    <dbReference type="NCBI Taxonomy" id="1263415"/>
    <lineage>
        <taxon>Eukaryota</taxon>
        <taxon>Fungi</taxon>
        <taxon>Dikarya</taxon>
        <taxon>Ascomycota</taxon>
        <taxon>Pezizomycotina</taxon>
        <taxon>Eurotiomycetes</taxon>
        <taxon>Chaetothyriomycetidae</taxon>
        <taxon>Verrucariales</taxon>
        <taxon>Verrucariaceae</taxon>
        <taxon>Endocarpon</taxon>
    </lineage>
</organism>
<keyword evidence="2" id="KW-0677">Repeat</keyword>
<name>U1HTV1_ENDPU</name>
<feature type="region of interest" description="Disordered" evidence="7">
    <location>
        <begin position="798"/>
        <end position="831"/>
    </location>
</feature>
<evidence type="ECO:0000259" key="8">
    <source>
        <dbReference type="PROSITE" id="PS50011"/>
    </source>
</evidence>
<evidence type="ECO:0000313" key="10">
    <source>
        <dbReference type="Proteomes" id="UP000019373"/>
    </source>
</evidence>
<feature type="compositionally biased region" description="Low complexity" evidence="7">
    <location>
        <begin position="1156"/>
        <end position="1170"/>
    </location>
</feature>
<feature type="compositionally biased region" description="Polar residues" evidence="7">
    <location>
        <begin position="1476"/>
        <end position="1494"/>
    </location>
</feature>
<accession>U1HTV1</accession>
<sequence>MTSKLVSMFYPGEDVSEKKSMALGLLASSLLGREANRRCTDKANNISKAQDPPQGESSHPPRSSTPQAVRFASGVQEIEPVHGIHQMIDPSGQKVKSAEELTPEAKEEIRNLAITLQKSKLQESRMSNYAFEPMSLPPSRATSREPSPRGSPRHSLMPSARPSPPISSIHSPPLTPHDSCSREPSTDAIVTSKQEAKSTAITPQTSPPQQPHGRSMSESISPTATASRPPSSDQHSTRPTSVSEESWPDAPKRVPRFAVGPSGESSPGDPSPTPTTPSESSNRQAPVQSLTQPADQSRRHGQQKVPGQIDQRYQISRDSKRSSVTPAQALQNAHLLPRSGSSNEGKQEKKSSIFGGKKDGLAHVHDDGSGGLSEKKHHGSMSELKRFFRLGHKHKRGESPAPASRKPSTKPDSKTPPHQVPPSNVPFADDHGLEAKYGKFGKVLGSGAGGSVRLLKRSSDGVTFAVKQFRERHSWESEKDYSKKVTAEFCIGSTLHHGNIIETMDIIQEKDRWYEVMEYAPYDLFAIVMTGKMSREEVACSFLQIVNGVSYLHSMGLAHRDLKLDNVVVNEYGIMKLIDFGSATVFRYPFENDIVLASGIVGSDPYLAPEVYEEKKYDPTATDIWSLAIIFCCMTLRRFPWKQPRLIDNSYKLFVAPPTPGTPVPDSEPRRVSENRSKDGFVIEDAKDSRRPTEPSLSQNGDGKDKSGHRHRHSHSHSHSEANQANGASDASAKTSTASDASGKSEVVKGPWRLLRLLPRESRHIIGRMLKVDPKERATMDEILSDDSVLETPVCSQEEQGEVRRAPGHEHTLEAGNAPQPPGDKYTGGRDGAICAWDLNLDLHDTHTSNPFSSPEDQSSDSTPKSLNSTKFRRQVQAHTHWVNDIVLTQQNSTLVSASSDVTVKAWRPHSAQGTRAQTIGVHSDYVKCLTTPDPTATWVASGGLDHKICLWDLNGAGQKLQIDVGKSEGVTKGSIYALRSKGPIIASGGPESVVRIWDVRTGKSITKLVGHTDNVRDILLSEDGDTVMTASSDQTVKVWSLTAGRCLNTLTMHNDSVWCLFSTHPQLSLFYSSDRSGLVAKTDTRNVKEIDEGISLAVLQENDGVHKIVAAGGHIWTTTSSSSINRWCDINTNADIEPLPLPEQSRAPSSLSKRSVPTSPSNTNFPTTNGVNATSKIPSAALLRLSVTAPFPGTRLKEFERSTSQQTPSIRKASEAMIETDQHLTIPIQALPEETIEGQNGLIKHVMLNDRKRVLTLDSTGEVVLWDLLKCMPIKSFGKQHLEDVVPMVNTVESVANWCAVDTRTGRLSVMLEENYCFDAEVYADETDVANLADFREDQRINLGKWVLRNLFTALIEEEIKRDEVYRKELLAKHHRLNGLQRGNAPLSIMMPGSAMSSNDSQPTPRPSGGSYLIPGTPGLSIGVASPAGPPNHVSSLPPNHLEPTAEEDHGSEQDGTTNDQASTTGTRPDDYFSPNPTAQPSEASSESNQKIANTLGDKGPDALPASPVDDKDEKKKGSLFGKGKNFKMTFPSMKLSRISGEAKPVVTPQEDKSEDASDKSSEKGERTFEDSFYGVIQRIRHDYDEQIQTHPDQPPVIGVTSSLPDETPVLRQPPHTLVLIQEDSPEAGGVVDLYGGAIATLGADADIVEKIAPAWLGDLLLRVNHIPYKETVKVSFTLQPLKDELPSIATADGRLNANRMLRAKKILAYVAERIEAQPTELEENPMKVEEYLELYCHDQLVPPNMTLATLRTHIWRTGGDVALFYRANGKKVISPAPPEHPLAVANGHSSPS</sequence>
<feature type="region of interest" description="Disordered" evidence="7">
    <location>
        <begin position="34"/>
        <end position="104"/>
    </location>
</feature>
<dbReference type="Gene3D" id="2.130.10.10">
    <property type="entry name" value="YVTN repeat-like/Quinoprotein amine dehydrogenase"/>
    <property type="match status" value="2"/>
</dbReference>
<evidence type="ECO:0000256" key="2">
    <source>
        <dbReference type="ARBA" id="ARBA00022737"/>
    </source>
</evidence>
<dbReference type="SMART" id="SM00220">
    <property type="entry name" value="S_TKc"/>
    <property type="match status" value="1"/>
</dbReference>
<dbReference type="Proteomes" id="UP000019373">
    <property type="component" value="Unassembled WGS sequence"/>
</dbReference>
<feature type="compositionally biased region" description="Polar residues" evidence="7">
    <location>
        <begin position="188"/>
        <end position="204"/>
    </location>
</feature>
<feature type="compositionally biased region" description="Polar residues" evidence="7">
    <location>
        <begin position="55"/>
        <end position="67"/>
    </location>
</feature>
<keyword evidence="3 6" id="KW-0547">Nucleotide-binding</keyword>
<dbReference type="PROSITE" id="PS00108">
    <property type="entry name" value="PROTEIN_KINASE_ST"/>
    <property type="match status" value="1"/>
</dbReference>
<feature type="compositionally biased region" description="Basic residues" evidence="7">
    <location>
        <begin position="707"/>
        <end position="717"/>
    </location>
</feature>
<feature type="repeat" description="WD" evidence="5">
    <location>
        <begin position="983"/>
        <end position="1008"/>
    </location>
</feature>
<dbReference type="InterPro" id="IPR051246">
    <property type="entry name" value="WDR48"/>
</dbReference>
<feature type="compositionally biased region" description="Low complexity" evidence="7">
    <location>
        <begin position="727"/>
        <end position="745"/>
    </location>
</feature>
<dbReference type="InterPro" id="IPR017441">
    <property type="entry name" value="Protein_kinase_ATP_BS"/>
</dbReference>
<dbReference type="eggNOG" id="KOG0590">
    <property type="taxonomic scope" value="Eukaryota"/>
</dbReference>
<protein>
    <recommendedName>
        <fullName evidence="8">Protein kinase domain-containing protein</fullName>
    </recommendedName>
</protein>
<dbReference type="SUPFAM" id="SSF50978">
    <property type="entry name" value="WD40 repeat-like"/>
    <property type="match status" value="1"/>
</dbReference>
<dbReference type="CDD" id="cd00200">
    <property type="entry name" value="WD40"/>
    <property type="match status" value="1"/>
</dbReference>
<keyword evidence="1 5" id="KW-0853">WD repeat</keyword>
<dbReference type="EMBL" id="KE721054">
    <property type="protein sequence ID" value="ERF72679.1"/>
    <property type="molecule type" value="Genomic_DNA"/>
</dbReference>
<dbReference type="PANTHER" id="PTHR19862">
    <property type="entry name" value="WD REPEAT-CONTAINING PROTEIN 48"/>
    <property type="match status" value="1"/>
</dbReference>
<feature type="compositionally biased region" description="Polar residues" evidence="7">
    <location>
        <begin position="1455"/>
        <end position="1468"/>
    </location>
</feature>
<feature type="region of interest" description="Disordered" evidence="7">
    <location>
        <begin position="1384"/>
        <end position="1528"/>
    </location>
</feature>
<dbReference type="GO" id="GO:0004672">
    <property type="term" value="F:protein kinase activity"/>
    <property type="evidence" value="ECO:0007669"/>
    <property type="project" value="InterPro"/>
</dbReference>
<dbReference type="Gene3D" id="1.10.510.10">
    <property type="entry name" value="Transferase(Phosphotransferase) domain 1"/>
    <property type="match status" value="1"/>
</dbReference>
<gene>
    <name evidence="9" type="ORF">EPUS_07472</name>
</gene>
<feature type="domain" description="Protein kinase" evidence="8">
    <location>
        <begin position="438"/>
        <end position="790"/>
    </location>
</feature>
<evidence type="ECO:0000256" key="4">
    <source>
        <dbReference type="ARBA" id="ARBA00022840"/>
    </source>
</evidence>
<dbReference type="SUPFAM" id="SSF56112">
    <property type="entry name" value="Protein kinase-like (PK-like)"/>
    <property type="match status" value="1"/>
</dbReference>
<keyword evidence="10" id="KW-1185">Reference proteome</keyword>
<feature type="binding site" evidence="6">
    <location>
        <position position="467"/>
    </location>
    <ligand>
        <name>ATP</name>
        <dbReference type="ChEBI" id="CHEBI:30616"/>
    </ligand>
</feature>
<feature type="compositionally biased region" description="Basic and acidic residues" evidence="7">
    <location>
        <begin position="345"/>
        <end position="368"/>
    </location>
</feature>
<evidence type="ECO:0000313" key="9">
    <source>
        <dbReference type="EMBL" id="ERF72679.1"/>
    </source>
</evidence>
<feature type="compositionally biased region" description="Low complexity" evidence="7">
    <location>
        <begin position="219"/>
        <end position="232"/>
    </location>
</feature>
<dbReference type="InterPro" id="IPR011009">
    <property type="entry name" value="Kinase-like_dom_sf"/>
</dbReference>
<feature type="compositionally biased region" description="Polar residues" evidence="7">
    <location>
        <begin position="282"/>
        <end position="295"/>
    </location>
</feature>
<dbReference type="Pfam" id="PF00069">
    <property type="entry name" value="Pkinase"/>
    <property type="match status" value="1"/>
</dbReference>
<reference evidence="10" key="1">
    <citation type="journal article" date="2014" name="BMC Genomics">
        <title>Genome characteristics reveal the impact of lichenization on lichen-forming fungus Endocarpon pusillum Hedwig (Verrucariales, Ascomycota).</title>
        <authorList>
            <person name="Wang Y.-Y."/>
            <person name="Liu B."/>
            <person name="Zhang X.-Y."/>
            <person name="Zhou Q.-M."/>
            <person name="Zhang T."/>
            <person name="Li H."/>
            <person name="Yu Y.-F."/>
            <person name="Zhang X.-L."/>
            <person name="Hao X.-Y."/>
            <person name="Wang M."/>
            <person name="Wang L."/>
            <person name="Wei J.-C."/>
        </authorList>
    </citation>
    <scope>NUCLEOTIDE SEQUENCE [LARGE SCALE GENOMIC DNA]</scope>
    <source>
        <strain evidence="10">Z07020 / HMAS-L-300199</strain>
    </source>
</reference>
<evidence type="ECO:0000256" key="3">
    <source>
        <dbReference type="ARBA" id="ARBA00022741"/>
    </source>
</evidence>
<dbReference type="SMART" id="SM00320">
    <property type="entry name" value="WD40"/>
    <property type="match status" value="6"/>
</dbReference>
<dbReference type="Pfam" id="PF00400">
    <property type="entry name" value="WD40"/>
    <property type="match status" value="2"/>
</dbReference>
<proteinExistence type="predicted"/>
<feature type="region of interest" description="Disordered" evidence="7">
    <location>
        <begin position="1136"/>
        <end position="1172"/>
    </location>
</feature>
<feature type="compositionally biased region" description="Basic and acidic residues" evidence="7">
    <location>
        <begin position="1551"/>
        <end position="1569"/>
    </location>
</feature>
<feature type="region of interest" description="Disordered" evidence="7">
    <location>
        <begin position="393"/>
        <end position="428"/>
    </location>
</feature>
<feature type="region of interest" description="Disordered" evidence="7">
    <location>
        <begin position="118"/>
        <end position="380"/>
    </location>
</feature>
<dbReference type="InterPro" id="IPR021772">
    <property type="entry name" value="WDR48/Bun107"/>
</dbReference>
<dbReference type="Pfam" id="PF11816">
    <property type="entry name" value="DUF3337"/>
    <property type="match status" value="1"/>
</dbReference>
<evidence type="ECO:0000256" key="7">
    <source>
        <dbReference type="SAM" id="MobiDB-lite"/>
    </source>
</evidence>
<dbReference type="InterPro" id="IPR000719">
    <property type="entry name" value="Prot_kinase_dom"/>
</dbReference>
<dbReference type="Gene3D" id="3.30.200.20">
    <property type="entry name" value="Phosphorylase Kinase, domain 1"/>
    <property type="match status" value="1"/>
</dbReference>
<dbReference type="GeneID" id="19242354"/>
<dbReference type="PROSITE" id="PS50082">
    <property type="entry name" value="WD_REPEATS_2"/>
    <property type="match status" value="3"/>
</dbReference>
<feature type="compositionally biased region" description="Polar residues" evidence="7">
    <location>
        <begin position="233"/>
        <end position="244"/>
    </location>
</feature>
<dbReference type="InterPro" id="IPR015943">
    <property type="entry name" value="WD40/YVTN_repeat-like_dom_sf"/>
</dbReference>
<keyword evidence="4 6" id="KW-0067">ATP-binding</keyword>
<feature type="region of interest" description="Disordered" evidence="7">
    <location>
        <begin position="846"/>
        <end position="870"/>
    </location>
</feature>
<feature type="compositionally biased region" description="Polar residues" evidence="7">
    <location>
        <begin position="848"/>
        <end position="870"/>
    </location>
</feature>
<dbReference type="GO" id="GO:0043130">
    <property type="term" value="F:ubiquitin binding"/>
    <property type="evidence" value="ECO:0007669"/>
    <property type="project" value="TreeGrafter"/>
</dbReference>
<feature type="repeat" description="WD" evidence="5">
    <location>
        <begin position="876"/>
        <end position="917"/>
    </location>
</feature>
<dbReference type="PROSITE" id="PS50294">
    <property type="entry name" value="WD_REPEATS_REGION"/>
    <property type="match status" value="2"/>
</dbReference>
<feature type="repeat" description="WD" evidence="5">
    <location>
        <begin position="1009"/>
        <end position="1050"/>
    </location>
</feature>
<dbReference type="InterPro" id="IPR036322">
    <property type="entry name" value="WD40_repeat_dom_sf"/>
</dbReference>
<dbReference type="CDD" id="cd17041">
    <property type="entry name" value="Ubl_WDR48"/>
    <property type="match status" value="1"/>
</dbReference>
<feature type="compositionally biased region" description="Polar residues" evidence="7">
    <location>
        <begin position="118"/>
        <end position="127"/>
    </location>
</feature>
<dbReference type="RefSeq" id="XP_007801658.1">
    <property type="nucleotide sequence ID" value="XM_007803467.1"/>
</dbReference>